<organism evidence="2 3">
    <name type="scientific">Mucilaginibacter defluvii</name>
    <dbReference type="NCBI Taxonomy" id="1196019"/>
    <lineage>
        <taxon>Bacteria</taxon>
        <taxon>Pseudomonadati</taxon>
        <taxon>Bacteroidota</taxon>
        <taxon>Sphingobacteriia</taxon>
        <taxon>Sphingobacteriales</taxon>
        <taxon>Sphingobacteriaceae</taxon>
        <taxon>Mucilaginibacter</taxon>
    </lineage>
</organism>
<dbReference type="EMBL" id="BAABJI010000002">
    <property type="protein sequence ID" value="GAA4924683.1"/>
    <property type="molecule type" value="Genomic_DNA"/>
</dbReference>
<dbReference type="SMART" id="SM00748">
    <property type="entry name" value="HEPN"/>
    <property type="match status" value="1"/>
</dbReference>
<dbReference type="RefSeq" id="WP_345332364.1">
    <property type="nucleotide sequence ID" value="NZ_BAABJI010000002.1"/>
</dbReference>
<protein>
    <recommendedName>
        <fullName evidence="1">HEPN domain-containing protein</fullName>
    </recommendedName>
</protein>
<dbReference type="SUPFAM" id="SSF81593">
    <property type="entry name" value="Nucleotidyltransferase substrate binding subunit/domain"/>
    <property type="match status" value="1"/>
</dbReference>
<feature type="domain" description="HEPN" evidence="1">
    <location>
        <begin position="22"/>
        <end position="142"/>
    </location>
</feature>
<accession>A0ABP9G9D2</accession>
<dbReference type="Proteomes" id="UP001501436">
    <property type="component" value="Unassembled WGS sequence"/>
</dbReference>
<keyword evidence="3" id="KW-1185">Reference proteome</keyword>
<gene>
    <name evidence="2" type="ORF">GCM10023313_31370</name>
</gene>
<dbReference type="PROSITE" id="PS50910">
    <property type="entry name" value="HEPN"/>
    <property type="match status" value="1"/>
</dbReference>
<dbReference type="Gene3D" id="1.20.120.330">
    <property type="entry name" value="Nucleotidyltransferases domain 2"/>
    <property type="match status" value="1"/>
</dbReference>
<comment type="caution">
    <text evidence="2">The sequence shown here is derived from an EMBL/GenBank/DDBJ whole genome shotgun (WGS) entry which is preliminary data.</text>
</comment>
<dbReference type="InterPro" id="IPR007842">
    <property type="entry name" value="HEPN_dom"/>
</dbReference>
<reference evidence="3" key="1">
    <citation type="journal article" date="2019" name="Int. J. Syst. Evol. Microbiol.">
        <title>The Global Catalogue of Microorganisms (GCM) 10K type strain sequencing project: providing services to taxonomists for standard genome sequencing and annotation.</title>
        <authorList>
            <consortium name="The Broad Institute Genomics Platform"/>
            <consortium name="The Broad Institute Genome Sequencing Center for Infectious Disease"/>
            <person name="Wu L."/>
            <person name="Ma J."/>
        </authorList>
    </citation>
    <scope>NUCLEOTIDE SEQUENCE [LARGE SCALE GENOMIC DNA]</scope>
    <source>
        <strain evidence="3">JCM 18283</strain>
    </source>
</reference>
<dbReference type="Pfam" id="PF05168">
    <property type="entry name" value="HEPN"/>
    <property type="match status" value="1"/>
</dbReference>
<evidence type="ECO:0000313" key="2">
    <source>
        <dbReference type="EMBL" id="GAA4924683.1"/>
    </source>
</evidence>
<sequence>MHSIADCFSDGFKHAEYWNRWYQQGKEFYNTADWCLKQKSTNAALFLLHQSAECLLVAIIRVVLGYEINNHNLSRLLAITEMFTTDFTGVFNLEDAKDEELFQVLKNAYIDVRYRDNYAANNAKAAAVKTKVYQLIELTKRIYNKFLLTADL</sequence>
<name>A0ABP9G9D2_9SPHI</name>
<evidence type="ECO:0000313" key="3">
    <source>
        <dbReference type="Proteomes" id="UP001501436"/>
    </source>
</evidence>
<proteinExistence type="predicted"/>
<evidence type="ECO:0000259" key="1">
    <source>
        <dbReference type="PROSITE" id="PS50910"/>
    </source>
</evidence>